<feature type="region of interest" description="Disordered" evidence="1">
    <location>
        <begin position="39"/>
        <end position="60"/>
    </location>
</feature>
<sequence>MSEQANCLQAEMLAEMKKQTALLEQMEANQSMLIQALAQDQAEQDPEAPPMTYMDGTPCR</sequence>
<organism evidence="2 3">
    <name type="scientific">Pseudomonas trivialis</name>
    <dbReference type="NCBI Taxonomy" id="200450"/>
    <lineage>
        <taxon>Bacteria</taxon>
        <taxon>Pseudomonadati</taxon>
        <taxon>Pseudomonadota</taxon>
        <taxon>Gammaproteobacteria</taxon>
        <taxon>Pseudomonadales</taxon>
        <taxon>Pseudomonadaceae</taxon>
        <taxon>Pseudomonas</taxon>
    </lineage>
</organism>
<gene>
    <name evidence="2" type="ORF">AA957_23930</name>
</gene>
<dbReference type="EMBL" id="CP011507">
    <property type="protein sequence ID" value="AKS09040.1"/>
    <property type="molecule type" value="Genomic_DNA"/>
</dbReference>
<dbReference type="AlphaFoldDB" id="A0A0H5AHG1"/>
<protein>
    <submittedName>
        <fullName evidence="2">Uncharacterized protein</fullName>
    </submittedName>
</protein>
<evidence type="ECO:0000313" key="3">
    <source>
        <dbReference type="Proteomes" id="UP000036608"/>
    </source>
</evidence>
<evidence type="ECO:0000313" key="2">
    <source>
        <dbReference type="EMBL" id="AKS09040.1"/>
    </source>
</evidence>
<name>A0A0H5AHG1_9PSED</name>
<dbReference type="PATRIC" id="fig|200450.3.peg.4917"/>
<proteinExistence type="predicted"/>
<dbReference type="RefSeq" id="WP_049712369.1">
    <property type="nucleotide sequence ID" value="NZ_CP011507.1"/>
</dbReference>
<reference evidence="2 3" key="1">
    <citation type="journal article" date="2015" name="Genome Announc.">
        <title>Complete Genome Sequence of the Rhizobacterium Pseudomonas trivialis Strain IHBB745 with Multiple Plant Growth-Promoting Activities and Tolerance to Desiccation and Alkalinity.</title>
        <authorList>
            <person name="Gulati A."/>
            <person name="Swarnkar M.K."/>
            <person name="Vyas P."/>
            <person name="Rahi P."/>
            <person name="Thakur R."/>
            <person name="Thakur N."/>
            <person name="Singh A.K."/>
        </authorList>
    </citation>
    <scope>NUCLEOTIDE SEQUENCE [LARGE SCALE GENOMIC DNA]</scope>
    <source>
        <strain evidence="3">745</strain>
    </source>
</reference>
<dbReference type="KEGG" id="ptv:AA957_23930"/>
<evidence type="ECO:0000256" key="1">
    <source>
        <dbReference type="SAM" id="MobiDB-lite"/>
    </source>
</evidence>
<reference evidence="3" key="2">
    <citation type="submission" date="2015-05" db="EMBL/GenBank/DDBJ databases">
        <authorList>
            <person name="Swarnkar M.K."/>
            <person name="Vyas P."/>
            <person name="Rahi P."/>
            <person name="Thakur R."/>
            <person name="Thakur N."/>
            <person name="Singh A.K."/>
            <person name="Gulati A."/>
        </authorList>
    </citation>
    <scope>NUCLEOTIDE SEQUENCE [LARGE SCALE GENOMIC DNA]</scope>
    <source>
        <strain evidence="3">745</strain>
    </source>
</reference>
<accession>A0A0H5AHG1</accession>
<dbReference type="Proteomes" id="UP000036608">
    <property type="component" value="Chromosome"/>
</dbReference>